<sequence>MNGGLRRLRVLLIPRSSSQSGQKRKSGRPPQALLYQPENHLFTGTWTDQRIYECGLVVLWLGDRQVTHRDVVITDETRYFFNRSEHSLLLHCPVPAPESWVFELGEVVYSILSDREKEGTVKSVEAQRCLVAYEDSTDEYIIKRNLRKRFRGTDIIEITHGPKQGEHGVIVAVWWETCEIALLRGTTVTEMVIAHVNHCRQSHPRDGGGTPWINERVTVCWGQYWSYTGVVKDAFPPYPPHNVTRLEVWIPKLMQSIQLDHNNVYHTITRKMLKDAIPLTVQQQHFRQASWTDNVESNIILDPLTGRRVKMHDPPMRTPQEPWLGKLVKIIQGPMKDYNGTVVGVSRSYNNPKFKSGVRITVSLDQIMLFARGTGAREDWDYNWVVDKQSGMHLNQAYPLRGYQKFYEPDIDTVILNPKSLMTKGKER</sequence>
<comment type="caution">
    <text evidence="1">The sequence shown here is derived from an EMBL/GenBank/DDBJ whole genome shotgun (WGS) entry which is preliminary data.</text>
</comment>
<dbReference type="EMBL" id="JBANRG010000044">
    <property type="protein sequence ID" value="KAK7446331.1"/>
    <property type="molecule type" value="Genomic_DNA"/>
</dbReference>
<accession>A0ABR1J0G8</accession>
<dbReference type="Proteomes" id="UP001498398">
    <property type="component" value="Unassembled WGS sequence"/>
</dbReference>
<proteinExistence type="predicted"/>
<protein>
    <submittedName>
        <fullName evidence="1">Uncharacterized protein</fullName>
    </submittedName>
</protein>
<name>A0ABR1J0G8_9AGAR</name>
<evidence type="ECO:0000313" key="2">
    <source>
        <dbReference type="Proteomes" id="UP001498398"/>
    </source>
</evidence>
<gene>
    <name evidence="1" type="ORF">VKT23_014537</name>
</gene>
<organism evidence="1 2">
    <name type="scientific">Marasmiellus scandens</name>
    <dbReference type="NCBI Taxonomy" id="2682957"/>
    <lineage>
        <taxon>Eukaryota</taxon>
        <taxon>Fungi</taxon>
        <taxon>Dikarya</taxon>
        <taxon>Basidiomycota</taxon>
        <taxon>Agaricomycotina</taxon>
        <taxon>Agaricomycetes</taxon>
        <taxon>Agaricomycetidae</taxon>
        <taxon>Agaricales</taxon>
        <taxon>Marasmiineae</taxon>
        <taxon>Omphalotaceae</taxon>
        <taxon>Marasmiellus</taxon>
    </lineage>
</organism>
<reference evidence="1 2" key="1">
    <citation type="submission" date="2024-01" db="EMBL/GenBank/DDBJ databases">
        <title>A draft genome for the cacao thread blight pathogen Marasmiellus scandens.</title>
        <authorList>
            <person name="Baruah I.K."/>
            <person name="Leung J."/>
            <person name="Bukari Y."/>
            <person name="Amoako-Attah I."/>
            <person name="Meinhardt L.W."/>
            <person name="Bailey B.A."/>
            <person name="Cohen S.P."/>
        </authorList>
    </citation>
    <scope>NUCLEOTIDE SEQUENCE [LARGE SCALE GENOMIC DNA]</scope>
    <source>
        <strain evidence="1 2">GH-19</strain>
    </source>
</reference>
<evidence type="ECO:0000313" key="1">
    <source>
        <dbReference type="EMBL" id="KAK7446331.1"/>
    </source>
</evidence>
<keyword evidence="2" id="KW-1185">Reference proteome</keyword>